<dbReference type="PANTHER" id="PTHR31635:SF196">
    <property type="entry name" value="REVERSE TRANSCRIPTASE DOMAIN-CONTAINING PROTEIN-RELATED"/>
    <property type="match status" value="1"/>
</dbReference>
<dbReference type="InterPro" id="IPR025558">
    <property type="entry name" value="DUF4283"/>
</dbReference>
<proteinExistence type="predicted"/>
<dbReference type="SMR" id="A0A8T3C6T2"/>
<feature type="region of interest" description="Disordered" evidence="1">
    <location>
        <begin position="249"/>
        <end position="342"/>
    </location>
</feature>
<feature type="domain" description="Reverse transcriptase" evidence="2">
    <location>
        <begin position="861"/>
        <end position="1133"/>
    </location>
</feature>
<dbReference type="Pfam" id="PF00078">
    <property type="entry name" value="RVT_1"/>
    <property type="match status" value="1"/>
</dbReference>
<evidence type="ECO:0000313" key="4">
    <source>
        <dbReference type="Proteomes" id="UP000829196"/>
    </source>
</evidence>
<feature type="compositionally biased region" description="Polar residues" evidence="1">
    <location>
        <begin position="312"/>
        <end position="324"/>
    </location>
</feature>
<reference evidence="3" key="1">
    <citation type="journal article" date="2022" name="Front. Genet.">
        <title>Chromosome-Scale Assembly of the Dendrobium nobile Genome Provides Insights Into the Molecular Mechanism of the Biosynthesis of the Medicinal Active Ingredient of Dendrobium.</title>
        <authorList>
            <person name="Xu Q."/>
            <person name="Niu S.-C."/>
            <person name="Li K.-L."/>
            <person name="Zheng P.-J."/>
            <person name="Zhang X.-J."/>
            <person name="Jia Y."/>
            <person name="Liu Y."/>
            <person name="Niu Y.-X."/>
            <person name="Yu L.-H."/>
            <person name="Chen D.-F."/>
            <person name="Zhang G.-Q."/>
        </authorList>
    </citation>
    <scope>NUCLEOTIDE SEQUENCE</scope>
    <source>
        <tissue evidence="3">Leaf</tissue>
    </source>
</reference>
<dbReference type="EMBL" id="JAGYWB010000003">
    <property type="protein sequence ID" value="KAI0526842.1"/>
    <property type="molecule type" value="Genomic_DNA"/>
</dbReference>
<evidence type="ECO:0000256" key="1">
    <source>
        <dbReference type="SAM" id="MobiDB-lite"/>
    </source>
</evidence>
<dbReference type="Gene3D" id="3.30.70.270">
    <property type="match status" value="1"/>
</dbReference>
<feature type="compositionally biased region" description="Basic residues" evidence="1">
    <location>
        <begin position="269"/>
        <end position="279"/>
    </location>
</feature>
<sequence length="1490" mass="167533">METSLLSSGFPPLSSTTAAVPVSLRNWNQIFAPDSSSAPKVFNFSHHPSEPEIIPFSSDKLAKGGDDWRLCLVGYSIGRRPFYEALLGAINKTWTLKGSLQLLSLSDGFFLLRFSCEEDYDMAWSKGVWFLLGKPFVLQKWHPKFKPKRENFASVPIWVKIHDLPLACWNSEGISRLASKIGVPLAADQLTEQKTRLTFARVCVLVDCNATYPDVIKVSLDGDIVELKVQYEWRPVPCEHCKSLVHYSSSCPQNPKPTANDQVNDSSKTRGRSFSKKPTNRYPSRPPTNNRPPRSDSRPKDSTTPSIAGPSNIPSSPKHLNSIGQPLHYQVHSPPPSTSKDIPQSITLAEELPSRMLPYVEPASNTFVDPVIDPIVANIPNLNIPTEEISDSSSSMMNITHKQSTVITSPNKFEILNTQIESDQQDVLISGNDFADNSHKQSGKSKKQPMLDMLCLLETRVHASSLMEPFFDSAHSLFPNEASFNNFNLSSSGRIWVKWDSSKIAFSPSLVTTQLINGIVTVGNQNPFQLSFVYAANGSSERKDLWTSISQVAPLPTFLGLFWGTLIQANNPIFIKLDRALVNDDWVKNFSSSYCSYQSPSCSDHSPIILHSGVTTTSYHRFLFKNFWAKHDMYWYLLLNAISLPITGNPLSHFCNVLKRLKGDIKQHKWANSNFLDVKLDALLVKQQNFLSLLETSQLDASLNAALKDINSQISEISSIKASWVIQRAKIKWLHHGEDDLKFLYAKIRSRMGSTKSVVNLLSCNPSSDKKEVINSIIGHFQELFNPLPSSYRNVDVFPIGPTVPDCYSNLLTAPIFDDEIKAAVFKGSSKSSPGPDGFNYHFYKSGWHIIGPLVCKAIRFFFLKGFLPSGIKATALAIIPKHRNATSISDYRPISLCNTLYKIIAKIIAIRMKPIMPLIVKDTQAGFVKSRISTDSILLASDILSLVNKRGLGNFFCAKIDIKKAFDSVSREFLLARMSQKGFPKPFIQWIKACITNVNFSVIIDGALEGYFSSSSGLRQGCPISPYLFCLVMDALTNLLEERGFKGFKDGDYQLSHLLYADDVLIIGEATVENCLTLSAILNEFAIATGLHINFEKCSVMFSKNQRNQDRLCQALSIFNIASKITYLGIPISFYRLKVIDFLPLMDKLNKKFTGWKANLLSLAGRLQYLKFTIQNTIAYWIRGSILPKTVIKFFKKICSKFLFFGDISSLRKLHMISWDTVCKPILKGGLGIPTLSALTHAFNCSIIYRMYNSYSPLSAWLTAHYLSPWRPPSSDASKFWRSVCKTAALVKSNFKFIITPNAPISVFWDHWCNNTSLADLGDGTLLDSFSYPLLKHYISDSNWVLPNDIPMNIRTVVCKNEIQANSTVCLIWKDCDKPKFSDFLLDFYSHLTDCCWFHFVWHKKYILKHSVYVWLALVGGKVAEFDSPHRLLEDKTSMFMKLVSEYSIRKPLHYQVIKAIIVLIRSSAIAILGLQCHNFLLSFATCIK</sequence>
<dbReference type="InterPro" id="IPR043502">
    <property type="entry name" value="DNA/RNA_pol_sf"/>
</dbReference>
<gene>
    <name evidence="3" type="ORF">KFK09_002434</name>
</gene>
<keyword evidence="4" id="KW-1185">Reference proteome</keyword>
<dbReference type="PANTHER" id="PTHR31635">
    <property type="entry name" value="REVERSE TRANSCRIPTASE DOMAIN-CONTAINING PROTEIN-RELATED"/>
    <property type="match status" value="1"/>
</dbReference>
<feature type="compositionally biased region" description="Polar residues" evidence="1">
    <location>
        <begin position="249"/>
        <end position="266"/>
    </location>
</feature>
<protein>
    <recommendedName>
        <fullName evidence="2">Reverse transcriptase domain-containing protein</fullName>
    </recommendedName>
</protein>
<dbReference type="InterPro" id="IPR043128">
    <property type="entry name" value="Rev_trsase/Diguanyl_cyclase"/>
</dbReference>
<evidence type="ECO:0000313" key="3">
    <source>
        <dbReference type="EMBL" id="KAI0526842.1"/>
    </source>
</evidence>
<organism evidence="3 4">
    <name type="scientific">Dendrobium nobile</name>
    <name type="common">Orchid</name>
    <dbReference type="NCBI Taxonomy" id="94219"/>
    <lineage>
        <taxon>Eukaryota</taxon>
        <taxon>Viridiplantae</taxon>
        <taxon>Streptophyta</taxon>
        <taxon>Embryophyta</taxon>
        <taxon>Tracheophyta</taxon>
        <taxon>Spermatophyta</taxon>
        <taxon>Magnoliopsida</taxon>
        <taxon>Liliopsida</taxon>
        <taxon>Asparagales</taxon>
        <taxon>Orchidaceae</taxon>
        <taxon>Epidendroideae</taxon>
        <taxon>Malaxideae</taxon>
        <taxon>Dendrobiinae</taxon>
        <taxon>Dendrobium</taxon>
    </lineage>
</organism>
<dbReference type="Proteomes" id="UP000829196">
    <property type="component" value="Unassembled WGS sequence"/>
</dbReference>
<accession>A0A8T3C6T2</accession>
<dbReference type="InterPro" id="IPR000477">
    <property type="entry name" value="RT_dom"/>
</dbReference>
<comment type="caution">
    <text evidence="3">The sequence shown here is derived from an EMBL/GenBank/DDBJ whole genome shotgun (WGS) entry which is preliminary data.</text>
</comment>
<dbReference type="SUPFAM" id="SSF56672">
    <property type="entry name" value="DNA/RNA polymerases"/>
    <property type="match status" value="1"/>
</dbReference>
<evidence type="ECO:0000259" key="2">
    <source>
        <dbReference type="PROSITE" id="PS50878"/>
    </source>
</evidence>
<name>A0A8T3C6T2_DENNO</name>
<dbReference type="Pfam" id="PF14111">
    <property type="entry name" value="DUF4283"/>
    <property type="match status" value="1"/>
</dbReference>
<dbReference type="CDD" id="cd01650">
    <property type="entry name" value="RT_nLTR_like"/>
    <property type="match status" value="1"/>
</dbReference>
<dbReference type="PROSITE" id="PS50878">
    <property type="entry name" value="RT_POL"/>
    <property type="match status" value="1"/>
</dbReference>